<keyword evidence="3" id="KW-1185">Reference proteome</keyword>
<gene>
    <name evidence="2" type="ORF">R1sor_001495</name>
</gene>
<feature type="region of interest" description="Disordered" evidence="1">
    <location>
        <begin position="37"/>
        <end position="59"/>
    </location>
</feature>
<accession>A0ABD3GWF8</accession>
<evidence type="ECO:0000313" key="2">
    <source>
        <dbReference type="EMBL" id="KAL3683473.1"/>
    </source>
</evidence>
<name>A0ABD3GWF8_9MARC</name>
<proteinExistence type="predicted"/>
<organism evidence="2 3">
    <name type="scientific">Riccia sorocarpa</name>
    <dbReference type="NCBI Taxonomy" id="122646"/>
    <lineage>
        <taxon>Eukaryota</taxon>
        <taxon>Viridiplantae</taxon>
        <taxon>Streptophyta</taxon>
        <taxon>Embryophyta</taxon>
        <taxon>Marchantiophyta</taxon>
        <taxon>Marchantiopsida</taxon>
        <taxon>Marchantiidae</taxon>
        <taxon>Marchantiales</taxon>
        <taxon>Ricciaceae</taxon>
        <taxon>Riccia</taxon>
    </lineage>
</organism>
<dbReference type="Proteomes" id="UP001633002">
    <property type="component" value="Unassembled WGS sequence"/>
</dbReference>
<sequence>MGPLADDHRALIEDEARVLEKTQLLFVSVGENDLLINLPDQEETDQTMKDLPKEKAPDEDGVTAKILRFTWEWTSEPCSKFLVAVREEKRFGQNNKAAVVKLLPKNEQ</sequence>
<reference evidence="2 3" key="1">
    <citation type="submission" date="2024-09" db="EMBL/GenBank/DDBJ databases">
        <title>Chromosome-scale assembly of Riccia sorocarpa.</title>
        <authorList>
            <person name="Paukszto L."/>
        </authorList>
    </citation>
    <scope>NUCLEOTIDE SEQUENCE [LARGE SCALE GENOMIC DNA]</scope>
    <source>
        <strain evidence="2">LP-2024</strain>
        <tissue evidence="2">Aerial parts of the thallus</tissue>
    </source>
</reference>
<dbReference type="AlphaFoldDB" id="A0ABD3GWF8"/>
<comment type="caution">
    <text evidence="2">The sequence shown here is derived from an EMBL/GenBank/DDBJ whole genome shotgun (WGS) entry which is preliminary data.</text>
</comment>
<evidence type="ECO:0000313" key="3">
    <source>
        <dbReference type="Proteomes" id="UP001633002"/>
    </source>
</evidence>
<evidence type="ECO:0000256" key="1">
    <source>
        <dbReference type="SAM" id="MobiDB-lite"/>
    </source>
</evidence>
<protein>
    <submittedName>
        <fullName evidence="2">Uncharacterized protein</fullName>
    </submittedName>
</protein>
<feature type="compositionally biased region" description="Basic and acidic residues" evidence="1">
    <location>
        <begin position="46"/>
        <end position="58"/>
    </location>
</feature>
<dbReference type="EMBL" id="JBJQOH010000006">
    <property type="protein sequence ID" value="KAL3683473.1"/>
    <property type="molecule type" value="Genomic_DNA"/>
</dbReference>